<proteinExistence type="predicted"/>
<dbReference type="SUPFAM" id="SSF48208">
    <property type="entry name" value="Six-hairpin glycosidases"/>
    <property type="match status" value="1"/>
</dbReference>
<dbReference type="Gene3D" id="1.50.10.10">
    <property type="match status" value="1"/>
</dbReference>
<evidence type="ECO:0000313" key="3">
    <source>
        <dbReference type="EMBL" id="PHU37240.1"/>
    </source>
</evidence>
<dbReference type="Pfam" id="PF21104">
    <property type="entry name" value="Glyco_hydro_78_N"/>
    <property type="match status" value="1"/>
</dbReference>
<feature type="domain" description="Alpha-L-rhamnosidase six-hairpin glycosidase" evidence="1">
    <location>
        <begin position="174"/>
        <end position="503"/>
    </location>
</feature>
<dbReference type="InterPro" id="IPR008928">
    <property type="entry name" value="6-hairpin_glycosidase_sf"/>
</dbReference>
<dbReference type="RefSeq" id="WP_099386514.1">
    <property type="nucleotide sequence ID" value="NZ_PDYG01000074.1"/>
</dbReference>
<reference evidence="3 4" key="2">
    <citation type="submission" date="2017-10" db="EMBL/GenBank/DDBJ databases">
        <authorList>
            <person name="Banno H."/>
            <person name="Chua N.-H."/>
        </authorList>
    </citation>
    <scope>NUCLEOTIDE SEQUENCE [LARGE SCALE GENOMIC DNA]</scope>
    <source>
        <strain evidence="3 4">JK623</strain>
    </source>
</reference>
<dbReference type="EMBL" id="PDYG01000074">
    <property type="protein sequence ID" value="PHU37240.1"/>
    <property type="molecule type" value="Genomic_DNA"/>
</dbReference>
<name>A0A2G3E261_9FIRM</name>
<dbReference type="PANTHER" id="PTHR34987:SF4">
    <property type="entry name" value="ALPHA-L-RHAMNOSIDASE C-TERMINAL DOMAIN-CONTAINING PROTEIN"/>
    <property type="match status" value="1"/>
</dbReference>
<dbReference type="Pfam" id="PF17389">
    <property type="entry name" value="Bac_rhamnosid6H"/>
    <property type="match status" value="1"/>
</dbReference>
<organism evidence="3 4">
    <name type="scientific">Agathobacter ruminis</name>
    <dbReference type="NCBI Taxonomy" id="1712665"/>
    <lineage>
        <taxon>Bacteria</taxon>
        <taxon>Bacillati</taxon>
        <taxon>Bacillota</taxon>
        <taxon>Clostridia</taxon>
        <taxon>Lachnospirales</taxon>
        <taxon>Lachnospiraceae</taxon>
        <taxon>Agathobacter</taxon>
    </lineage>
</organism>
<keyword evidence="4" id="KW-1185">Reference proteome</keyword>
<dbReference type="InterPro" id="IPR049164">
    <property type="entry name" value="Glyco_hydro_78_N"/>
</dbReference>
<gene>
    <name evidence="3" type="ORF">CSX02_09570</name>
</gene>
<dbReference type="PANTHER" id="PTHR34987">
    <property type="entry name" value="C, PUTATIVE (AFU_ORTHOLOGUE AFUA_3G02880)-RELATED"/>
    <property type="match status" value="1"/>
</dbReference>
<comment type="caution">
    <text evidence="3">The sequence shown here is derived from an EMBL/GenBank/DDBJ whole genome shotgun (WGS) entry which is preliminary data.</text>
</comment>
<reference evidence="3 4" key="1">
    <citation type="submission" date="2017-10" db="EMBL/GenBank/DDBJ databases">
        <title>Resolving the taxonomy of Roseburia spp., Eubacterium rectale and Agathobacter spp. through phylogenomic analysis.</title>
        <authorList>
            <person name="Sheridan P.O."/>
            <person name="Walker A.W."/>
            <person name="Duncan S.H."/>
            <person name="Scott K.P."/>
            <person name="Toole P.W.O."/>
            <person name="Luis P."/>
            <person name="Flint H.J."/>
        </authorList>
    </citation>
    <scope>NUCLEOTIDE SEQUENCE [LARGE SCALE GENOMIC DNA]</scope>
    <source>
        <strain evidence="3 4">JK623</strain>
    </source>
</reference>
<dbReference type="AlphaFoldDB" id="A0A2G3E261"/>
<dbReference type="GO" id="GO:0005975">
    <property type="term" value="P:carbohydrate metabolic process"/>
    <property type="evidence" value="ECO:0007669"/>
    <property type="project" value="InterPro"/>
</dbReference>
<evidence type="ECO:0000259" key="2">
    <source>
        <dbReference type="Pfam" id="PF21104"/>
    </source>
</evidence>
<accession>A0A2G3E261</accession>
<dbReference type="Proteomes" id="UP000224563">
    <property type="component" value="Unassembled WGS sequence"/>
</dbReference>
<evidence type="ECO:0000313" key="4">
    <source>
        <dbReference type="Proteomes" id="UP000224563"/>
    </source>
</evidence>
<protein>
    <submittedName>
        <fullName evidence="3">Uncharacterized protein</fullName>
    </submittedName>
</protein>
<dbReference type="InterPro" id="IPR012341">
    <property type="entry name" value="6hp_glycosidase-like_sf"/>
</dbReference>
<dbReference type="InterPro" id="IPR035396">
    <property type="entry name" value="Bac_rhamnosid6H"/>
</dbReference>
<sequence>MKNENFLKKALDLLKPPTKTYVEVAKTIEIKKKNQYYAVPTTDYDRRRLKKGDSLIVDFGNHEVGYADFKFNYVGSHPDAPAWVRFHFAETLQELFENPDEYHGWISSSWVETEQIHIDVLPVEMKLPRRYAFRYIKIEVIDISSKYDLVVEHVGCTAVSGADDTKLKHYDFGDAQLNHLDEIACRTLHNCMQTVFEDGPKRDRRLWIGDLRIQALANDLTYDNADMVKACIYLFAALPMPDERVGACLFLDPVPEVDDVRMYDYSLFFIPILWNYYEKTKDIEMLRELWPVAYKQITIAKKELGNDMLVQDSDELNWCFVDWTLNLNKQASAQGILLYALSVAIHIAQELGDVMKEEKLAELYMECRQAANNKLWDEKKKCYVSGKDKQVSIASQVWMILGEAIGGDAAIELLERVEAMDAAEEMVTPYMYHNYLDALMLLGQKEKALEVIRSYWGGMEALGADTFWELYNPKKPDESPYGGTIVNSYCHAWSCGPAYFLRKYFMPNV</sequence>
<feature type="domain" description="Glycosyl hydrolase family 78 alpha-rhamnosidase N-terminal" evidence="2">
    <location>
        <begin position="41"/>
        <end position="158"/>
    </location>
</feature>
<evidence type="ECO:0000259" key="1">
    <source>
        <dbReference type="Pfam" id="PF17389"/>
    </source>
</evidence>